<dbReference type="InterPro" id="IPR027417">
    <property type="entry name" value="P-loop_NTPase"/>
</dbReference>
<evidence type="ECO:0000259" key="1">
    <source>
        <dbReference type="Pfam" id="PF01656"/>
    </source>
</evidence>
<keyword evidence="3" id="KW-1185">Reference proteome</keyword>
<sequence>MILLLGGEKGGSGKSCLAQNLAVWLQARGGDVLLLDADPQGTTADWAAERADQGDLPAIPVVQAHGNIRQTLMDLRGRYRQIIVDAGGADSEALRSAMTVATHMLIPFRPKRRDLKTLPKVENLAKLATAVNPSLIVRAVITQCPALPSQVQRILDAKDACSSFGIQPLEAITTARNIYDDADENGRSVLESKVDNRAIEEIEMLASELWGSSKWD</sequence>
<dbReference type="PANTHER" id="PTHR13696:SF96">
    <property type="entry name" value="COBQ_COBB_MIND_PARA NUCLEOTIDE BINDING DOMAIN-CONTAINING PROTEIN"/>
    <property type="match status" value="1"/>
</dbReference>
<evidence type="ECO:0000313" key="2">
    <source>
        <dbReference type="EMBL" id="MQU33749.1"/>
    </source>
</evidence>
<dbReference type="Gene3D" id="3.40.50.300">
    <property type="entry name" value="P-loop containing nucleotide triphosphate hydrolases"/>
    <property type="match status" value="1"/>
</dbReference>
<reference evidence="2 3" key="1">
    <citation type="submission" date="2019-10" db="EMBL/GenBank/DDBJ databases">
        <title>Evaluation of single-gene subtyping targets for Pseudomonas.</title>
        <authorList>
            <person name="Reichler S.J."/>
            <person name="Orsi R.H."/>
            <person name="Wiedmann M."/>
            <person name="Martin N.H."/>
            <person name="Murphy S.I."/>
        </authorList>
    </citation>
    <scope>NUCLEOTIDE SEQUENCE [LARGE SCALE GENOMIC DNA]</scope>
    <source>
        <strain evidence="2 3">FSL R10-2107</strain>
    </source>
</reference>
<dbReference type="PANTHER" id="PTHR13696">
    <property type="entry name" value="P-LOOP CONTAINING NUCLEOSIDE TRIPHOSPHATE HYDROLASE"/>
    <property type="match status" value="1"/>
</dbReference>
<dbReference type="Proteomes" id="UP000470186">
    <property type="component" value="Unassembled WGS sequence"/>
</dbReference>
<gene>
    <name evidence="2" type="ORF">GHO30_20585</name>
</gene>
<dbReference type="PIRSF" id="PIRSF009320">
    <property type="entry name" value="Nuc_binding_HP_1000"/>
    <property type="match status" value="1"/>
</dbReference>
<dbReference type="InterPro" id="IPR002586">
    <property type="entry name" value="CobQ/CobB/MinD/ParA_Nub-bd_dom"/>
</dbReference>
<dbReference type="AlphaFoldDB" id="A0A7X1YAT1"/>
<dbReference type="CDD" id="cd02042">
    <property type="entry name" value="ParAB_family"/>
    <property type="match status" value="1"/>
</dbReference>
<proteinExistence type="predicted"/>
<accession>A0A7X1YAT1</accession>
<protein>
    <submittedName>
        <fullName evidence="2">AAA family ATPase</fullName>
    </submittedName>
</protein>
<comment type="caution">
    <text evidence="2">The sequence shown here is derived from an EMBL/GenBank/DDBJ whole genome shotgun (WGS) entry which is preliminary data.</text>
</comment>
<name>A0A7X1YAT1_9PSED</name>
<feature type="domain" description="CobQ/CobB/MinD/ParA nucleotide binding" evidence="1">
    <location>
        <begin position="7"/>
        <end position="127"/>
    </location>
</feature>
<dbReference type="SUPFAM" id="SSF52540">
    <property type="entry name" value="P-loop containing nucleoside triphosphate hydrolases"/>
    <property type="match status" value="1"/>
</dbReference>
<evidence type="ECO:0000313" key="3">
    <source>
        <dbReference type="Proteomes" id="UP000470186"/>
    </source>
</evidence>
<dbReference type="EMBL" id="WIVX01000126">
    <property type="protein sequence ID" value="MQU33749.1"/>
    <property type="molecule type" value="Genomic_DNA"/>
</dbReference>
<organism evidence="2 3">
    <name type="scientific">Pseudomonas helleri</name>
    <dbReference type="NCBI Taxonomy" id="1608996"/>
    <lineage>
        <taxon>Bacteria</taxon>
        <taxon>Pseudomonadati</taxon>
        <taxon>Pseudomonadota</taxon>
        <taxon>Gammaproteobacteria</taxon>
        <taxon>Pseudomonadales</taxon>
        <taxon>Pseudomonadaceae</taxon>
        <taxon>Pseudomonas</taxon>
    </lineage>
</organism>
<dbReference type="RefSeq" id="WP_153351619.1">
    <property type="nucleotide sequence ID" value="NZ_JBQEGM010000118.1"/>
</dbReference>
<dbReference type="Pfam" id="PF01656">
    <property type="entry name" value="CbiA"/>
    <property type="match status" value="1"/>
</dbReference>
<dbReference type="InterPro" id="IPR050678">
    <property type="entry name" value="DNA_Partitioning_ATPase"/>
</dbReference>